<evidence type="ECO:0000313" key="2">
    <source>
        <dbReference type="EMBL" id="SUZ62074.1"/>
    </source>
</evidence>
<dbReference type="InterPro" id="IPR001792">
    <property type="entry name" value="Acylphosphatase-like_dom"/>
</dbReference>
<dbReference type="PROSITE" id="PS00151">
    <property type="entry name" value="ACYLPHOSPHATASE_2"/>
    <property type="match status" value="1"/>
</dbReference>
<dbReference type="PROSITE" id="PS51160">
    <property type="entry name" value="ACYLPHOSPHATASE_3"/>
    <property type="match status" value="1"/>
</dbReference>
<dbReference type="Pfam" id="PF00708">
    <property type="entry name" value="Acylphosphatase"/>
    <property type="match status" value="1"/>
</dbReference>
<evidence type="ECO:0000259" key="1">
    <source>
        <dbReference type="PROSITE" id="PS51160"/>
    </source>
</evidence>
<reference evidence="2" key="1">
    <citation type="submission" date="2018-05" db="EMBL/GenBank/DDBJ databases">
        <authorList>
            <person name="Lanie J.A."/>
            <person name="Ng W.-L."/>
            <person name="Kazmierczak K.M."/>
            <person name="Andrzejewski T.M."/>
            <person name="Davidsen T.M."/>
            <person name="Wayne K.J."/>
            <person name="Tettelin H."/>
            <person name="Glass J.I."/>
            <person name="Rusch D."/>
            <person name="Podicherti R."/>
            <person name="Tsui H.-C.T."/>
            <person name="Winkler M.E."/>
        </authorList>
    </citation>
    <scope>NUCLEOTIDE SEQUENCE</scope>
</reference>
<dbReference type="SUPFAM" id="SSF54975">
    <property type="entry name" value="Acylphosphatase/BLUF domain-like"/>
    <property type="match status" value="1"/>
</dbReference>
<dbReference type="InterPro" id="IPR020456">
    <property type="entry name" value="Acylphosphatase"/>
</dbReference>
<dbReference type="InterPro" id="IPR036046">
    <property type="entry name" value="Acylphosphatase-like_dom_sf"/>
</dbReference>
<feature type="domain" description="Acylphosphatase-like" evidence="1">
    <location>
        <begin position="6"/>
        <end position="92"/>
    </location>
</feature>
<dbReference type="EMBL" id="UINC01000845">
    <property type="protein sequence ID" value="SUZ62074.1"/>
    <property type="molecule type" value="Genomic_DNA"/>
</dbReference>
<protein>
    <recommendedName>
        <fullName evidence="1">Acylphosphatase-like domain-containing protein</fullName>
    </recommendedName>
</protein>
<dbReference type="GO" id="GO:0003998">
    <property type="term" value="F:acylphosphatase activity"/>
    <property type="evidence" value="ECO:0007669"/>
    <property type="project" value="InterPro"/>
</dbReference>
<accession>A0A381P664</accession>
<dbReference type="InterPro" id="IPR017968">
    <property type="entry name" value="Acylphosphatase_CS"/>
</dbReference>
<sequence>MPAQKRIELVITGKVQGVGYRYSVKLKADSLGIRGYVMNQHDGSVFATAQGEISELNNFVKWCYIGPQGAFVRDIKKTFGTVKDFREFSVLY</sequence>
<proteinExistence type="predicted"/>
<dbReference type="Gene3D" id="3.30.70.100">
    <property type="match status" value="1"/>
</dbReference>
<name>A0A381P664_9ZZZZ</name>
<dbReference type="PANTHER" id="PTHR47268">
    <property type="entry name" value="ACYLPHOSPHATASE"/>
    <property type="match status" value="1"/>
</dbReference>
<dbReference type="PANTHER" id="PTHR47268:SF4">
    <property type="entry name" value="ACYLPHOSPHATASE"/>
    <property type="match status" value="1"/>
</dbReference>
<dbReference type="AlphaFoldDB" id="A0A381P664"/>
<organism evidence="2">
    <name type="scientific">marine metagenome</name>
    <dbReference type="NCBI Taxonomy" id="408172"/>
    <lineage>
        <taxon>unclassified sequences</taxon>
        <taxon>metagenomes</taxon>
        <taxon>ecological metagenomes</taxon>
    </lineage>
</organism>
<gene>
    <name evidence="2" type="ORF">METZ01_LOCUS14928</name>
</gene>